<dbReference type="Proteomes" id="UP000663828">
    <property type="component" value="Unassembled WGS sequence"/>
</dbReference>
<dbReference type="OrthoDB" id="10041924at2759"/>
<gene>
    <name evidence="2" type="ORF">EDS130_LOCUS19718</name>
    <name evidence="1" type="ORF">XAT740_LOCUS2371</name>
</gene>
<organism evidence="2 4">
    <name type="scientific">Adineta ricciae</name>
    <name type="common">Rotifer</name>
    <dbReference type="NCBI Taxonomy" id="249248"/>
    <lineage>
        <taxon>Eukaryota</taxon>
        <taxon>Metazoa</taxon>
        <taxon>Spiralia</taxon>
        <taxon>Gnathifera</taxon>
        <taxon>Rotifera</taxon>
        <taxon>Eurotatoria</taxon>
        <taxon>Bdelloidea</taxon>
        <taxon>Adinetida</taxon>
        <taxon>Adinetidae</taxon>
        <taxon>Adineta</taxon>
    </lineage>
</organism>
<comment type="caution">
    <text evidence="2">The sequence shown here is derived from an EMBL/GenBank/DDBJ whole genome shotgun (WGS) entry which is preliminary data.</text>
</comment>
<keyword evidence="3" id="KW-1185">Reference proteome</keyword>
<dbReference type="AlphaFoldDB" id="A0A814NQL5"/>
<evidence type="ECO:0000313" key="4">
    <source>
        <dbReference type="Proteomes" id="UP000663852"/>
    </source>
</evidence>
<dbReference type="Proteomes" id="UP000663852">
    <property type="component" value="Unassembled WGS sequence"/>
</dbReference>
<accession>A0A814NQL5</accession>
<name>A0A814NQL5_ADIRI</name>
<evidence type="ECO:0000313" key="2">
    <source>
        <dbReference type="EMBL" id="CAF1095576.1"/>
    </source>
</evidence>
<sequence>MSSQNILIARACSVIRIVTPDELILQAYTVVRARAVDYERHPNALGIGIIRFAVEEVIKGNTIIPNPLRIEGTLNQNDDFNDRSVPYNLVRPGGRMGSCFARSYKRNGNFLLFLNRQYAPYWSALAPVNEQLHTSPIVDPWLQWVKDRINSLTNNHHSNQFLTSGATKPRSFFL</sequence>
<dbReference type="EMBL" id="CAJNOJ010000095">
    <property type="protein sequence ID" value="CAF1095576.1"/>
    <property type="molecule type" value="Genomic_DNA"/>
</dbReference>
<evidence type="ECO:0000313" key="3">
    <source>
        <dbReference type="Proteomes" id="UP000663828"/>
    </source>
</evidence>
<evidence type="ECO:0000313" key="1">
    <source>
        <dbReference type="EMBL" id="CAF0788733.1"/>
    </source>
</evidence>
<reference evidence="2" key="1">
    <citation type="submission" date="2021-02" db="EMBL/GenBank/DDBJ databases">
        <authorList>
            <person name="Nowell W R."/>
        </authorList>
    </citation>
    <scope>NUCLEOTIDE SEQUENCE</scope>
</reference>
<dbReference type="EMBL" id="CAJNOR010000081">
    <property type="protein sequence ID" value="CAF0788733.1"/>
    <property type="molecule type" value="Genomic_DNA"/>
</dbReference>
<proteinExistence type="predicted"/>
<protein>
    <submittedName>
        <fullName evidence="2">Uncharacterized protein</fullName>
    </submittedName>
</protein>